<dbReference type="VEuPathDB" id="FungiDB:MAPG_04665"/>
<sequence length="333" mass="37010">MRYLDAGFAKDFEVESWSLYSGCMLVILLRLFSKLKRIGVMEKDDYVMILAAGMYTVLISSLNAICRGGGSNLYPPELAGTFSESEIQDRIYGSKIVVISEQAMLSVIYIVKTCVIIMYTRMTLGLITQTMLRYLAWYVFVGWAATEIAFFTACRPFKGYWAMPPPDPQCATLQRYAVVQACFNISSDLLLLWVPIPLVFRTGAPWRQKTMMLSTFSLAGFVIVAALLTKVFNLSNVWDPQYMYWYVREASVAIYVSNIPVVWPLLRDWVPCLRHLYAIGSIGGSDGSRLSGQQHHSCDHGRSGAGESTLSRRKLIGVFPSLGSGSGSGSGLA</sequence>
<evidence type="ECO:0000256" key="4">
    <source>
        <dbReference type="ARBA" id="ARBA00023136"/>
    </source>
</evidence>
<feature type="non-terminal residue" evidence="9">
    <location>
        <position position="333"/>
    </location>
</feature>
<dbReference type="EMBL" id="GL876968">
    <property type="protein sequence ID" value="KLU85643.1"/>
    <property type="molecule type" value="Genomic_DNA"/>
</dbReference>
<keyword evidence="2 7" id="KW-0812">Transmembrane</keyword>
<feature type="transmembrane region" description="Helical" evidence="7">
    <location>
        <begin position="212"/>
        <end position="232"/>
    </location>
</feature>
<dbReference type="InterPro" id="IPR049326">
    <property type="entry name" value="Rhodopsin_dom_fungi"/>
</dbReference>
<accession>A0A0H2TP24</accession>
<evidence type="ECO:0000256" key="6">
    <source>
        <dbReference type="SAM" id="MobiDB-lite"/>
    </source>
</evidence>
<keyword evidence="3 7" id="KW-1133">Transmembrane helix</keyword>
<feature type="transmembrane region" description="Helical" evidence="7">
    <location>
        <begin position="17"/>
        <end position="33"/>
    </location>
</feature>
<proteinExistence type="inferred from homology"/>
<evidence type="ECO:0000256" key="1">
    <source>
        <dbReference type="ARBA" id="ARBA00004141"/>
    </source>
</evidence>
<evidence type="ECO:0000256" key="5">
    <source>
        <dbReference type="ARBA" id="ARBA00038359"/>
    </source>
</evidence>
<dbReference type="PANTHER" id="PTHR33048">
    <property type="entry name" value="PTH11-LIKE INTEGRAL MEMBRANE PROTEIN (AFU_ORTHOLOGUE AFUA_5G11245)"/>
    <property type="match status" value="1"/>
</dbReference>
<evidence type="ECO:0000256" key="7">
    <source>
        <dbReference type="SAM" id="Phobius"/>
    </source>
</evidence>
<comment type="subcellular location">
    <subcellularLocation>
        <location evidence="1">Membrane</location>
        <topology evidence="1">Multi-pass membrane protein</topology>
    </subcellularLocation>
</comment>
<evidence type="ECO:0000256" key="3">
    <source>
        <dbReference type="ARBA" id="ARBA00022989"/>
    </source>
</evidence>
<dbReference type="InterPro" id="IPR052337">
    <property type="entry name" value="SAT4-like"/>
</dbReference>
<evidence type="ECO:0000259" key="8">
    <source>
        <dbReference type="Pfam" id="PF20684"/>
    </source>
</evidence>
<evidence type="ECO:0000256" key="2">
    <source>
        <dbReference type="ARBA" id="ARBA00022692"/>
    </source>
</evidence>
<dbReference type="OrthoDB" id="3903189at2759"/>
<reference evidence="9" key="1">
    <citation type="submission" date="2010-05" db="EMBL/GenBank/DDBJ databases">
        <title>The Genome Sequence of Magnaporthe poae strain ATCC 64411.</title>
        <authorList>
            <consortium name="The Broad Institute Genome Sequencing Platform"/>
            <consortium name="Broad Institute Genome Sequencing Center for Infectious Disease"/>
            <person name="Ma L.-J."/>
            <person name="Dead R."/>
            <person name="Young S."/>
            <person name="Zeng Q."/>
            <person name="Koehrsen M."/>
            <person name="Alvarado L."/>
            <person name="Berlin A."/>
            <person name="Chapman S.B."/>
            <person name="Chen Z."/>
            <person name="Freedman E."/>
            <person name="Gellesch M."/>
            <person name="Goldberg J."/>
            <person name="Griggs A."/>
            <person name="Gujja S."/>
            <person name="Heilman E.R."/>
            <person name="Heiman D."/>
            <person name="Hepburn T."/>
            <person name="Howarth C."/>
            <person name="Jen D."/>
            <person name="Larson L."/>
            <person name="Mehta T."/>
            <person name="Neiman D."/>
            <person name="Pearson M."/>
            <person name="Roberts A."/>
            <person name="Saif S."/>
            <person name="Shea T."/>
            <person name="Shenoy N."/>
            <person name="Sisk P."/>
            <person name="Stolte C."/>
            <person name="Sykes S."/>
            <person name="Walk T."/>
            <person name="White J."/>
            <person name="Yandava C."/>
            <person name="Haas B."/>
            <person name="Nusbaum C."/>
            <person name="Birren B."/>
        </authorList>
    </citation>
    <scope>NUCLEOTIDE SEQUENCE</scope>
    <source>
        <strain evidence="9">ATCC 64411</strain>
    </source>
</reference>
<organism evidence="9">
    <name type="scientific">Magnaporthiopsis poae (strain ATCC 64411 / 73-15)</name>
    <name type="common">Kentucky bluegrass fungus</name>
    <name type="synonym">Magnaporthe poae</name>
    <dbReference type="NCBI Taxonomy" id="644358"/>
    <lineage>
        <taxon>Eukaryota</taxon>
        <taxon>Fungi</taxon>
        <taxon>Dikarya</taxon>
        <taxon>Ascomycota</taxon>
        <taxon>Pezizomycotina</taxon>
        <taxon>Sordariomycetes</taxon>
        <taxon>Sordariomycetidae</taxon>
        <taxon>Magnaporthales</taxon>
        <taxon>Magnaporthaceae</taxon>
        <taxon>Magnaporthiopsis</taxon>
    </lineage>
</organism>
<reference evidence="9" key="2">
    <citation type="submission" date="2011-03" db="EMBL/GenBank/DDBJ databases">
        <title>Annotation of Magnaporthe poae ATCC 64411.</title>
        <authorList>
            <person name="Ma L.-J."/>
            <person name="Dead R."/>
            <person name="Young S.K."/>
            <person name="Zeng Q."/>
            <person name="Gargeya S."/>
            <person name="Fitzgerald M."/>
            <person name="Haas B."/>
            <person name="Abouelleil A."/>
            <person name="Alvarado L."/>
            <person name="Arachchi H.M."/>
            <person name="Berlin A."/>
            <person name="Brown A."/>
            <person name="Chapman S.B."/>
            <person name="Chen Z."/>
            <person name="Dunbar C."/>
            <person name="Freedman E."/>
            <person name="Gearin G."/>
            <person name="Gellesch M."/>
            <person name="Goldberg J."/>
            <person name="Griggs A."/>
            <person name="Gujja S."/>
            <person name="Heiman D."/>
            <person name="Howarth C."/>
            <person name="Larson L."/>
            <person name="Lui A."/>
            <person name="MacDonald P.J.P."/>
            <person name="Mehta T."/>
            <person name="Montmayeur A."/>
            <person name="Murphy C."/>
            <person name="Neiman D."/>
            <person name="Pearson M."/>
            <person name="Priest M."/>
            <person name="Roberts A."/>
            <person name="Saif S."/>
            <person name="Shea T."/>
            <person name="Shenoy N."/>
            <person name="Sisk P."/>
            <person name="Stolte C."/>
            <person name="Sykes S."/>
            <person name="Yandava C."/>
            <person name="Wortman J."/>
            <person name="Nusbaum C."/>
            <person name="Birren B."/>
        </authorList>
    </citation>
    <scope>NUCLEOTIDE SEQUENCE</scope>
    <source>
        <strain evidence="9">ATCC 64411</strain>
    </source>
</reference>
<feature type="region of interest" description="Disordered" evidence="6">
    <location>
        <begin position="288"/>
        <end position="308"/>
    </location>
</feature>
<protein>
    <recommendedName>
        <fullName evidence="8">Rhodopsin domain-containing protein</fullName>
    </recommendedName>
</protein>
<dbReference type="PANTHER" id="PTHR33048:SF149">
    <property type="entry name" value="UBID FAMILY DECARBOXYLASE"/>
    <property type="match status" value="1"/>
</dbReference>
<name>A0A0H2TP24_MAGP6</name>
<feature type="transmembrane region" description="Helical" evidence="7">
    <location>
        <begin position="103"/>
        <end position="122"/>
    </location>
</feature>
<comment type="similarity">
    <text evidence="5">Belongs to the SAT4 family.</text>
</comment>
<feature type="transmembrane region" description="Helical" evidence="7">
    <location>
        <begin position="244"/>
        <end position="266"/>
    </location>
</feature>
<evidence type="ECO:0000313" key="9">
    <source>
        <dbReference type="EMBL" id="KLU85643.1"/>
    </source>
</evidence>
<feature type="domain" description="Rhodopsin" evidence="8">
    <location>
        <begin position="29"/>
        <end position="267"/>
    </location>
</feature>
<keyword evidence="4 7" id="KW-0472">Membrane</keyword>
<feature type="transmembrane region" description="Helical" evidence="7">
    <location>
        <begin position="134"/>
        <end position="153"/>
    </location>
</feature>
<dbReference type="GO" id="GO:0016020">
    <property type="term" value="C:membrane"/>
    <property type="evidence" value="ECO:0007669"/>
    <property type="project" value="UniProtKB-SubCell"/>
</dbReference>
<feature type="transmembrane region" description="Helical" evidence="7">
    <location>
        <begin position="45"/>
        <end position="65"/>
    </location>
</feature>
<dbReference type="Pfam" id="PF20684">
    <property type="entry name" value="Fung_rhodopsin"/>
    <property type="match status" value="1"/>
</dbReference>
<gene>
    <name evidence="9" type="ORF">MAPG_04665</name>
</gene>
<feature type="transmembrane region" description="Helical" evidence="7">
    <location>
        <begin position="173"/>
        <end position="200"/>
    </location>
</feature>
<dbReference type="AlphaFoldDB" id="A0A0H2TP24"/>